<organism evidence="1 2">
    <name type="scientific">Paracoccus cavernae</name>
    <dbReference type="NCBI Taxonomy" id="1571207"/>
    <lineage>
        <taxon>Bacteria</taxon>
        <taxon>Pseudomonadati</taxon>
        <taxon>Pseudomonadota</taxon>
        <taxon>Alphaproteobacteria</taxon>
        <taxon>Rhodobacterales</taxon>
        <taxon>Paracoccaceae</taxon>
        <taxon>Paracoccus</taxon>
    </lineage>
</organism>
<dbReference type="EMBL" id="JAUFRC010000001">
    <property type="protein sequence ID" value="MDN3712190.1"/>
    <property type="molecule type" value="Genomic_DNA"/>
</dbReference>
<reference evidence="2" key="1">
    <citation type="journal article" date="2019" name="Int. J. Syst. Evol. Microbiol.">
        <title>The Global Catalogue of Microorganisms (GCM) 10K type strain sequencing project: providing services to taxonomists for standard genome sequencing and annotation.</title>
        <authorList>
            <consortium name="The Broad Institute Genomics Platform"/>
            <consortium name="The Broad Institute Genome Sequencing Center for Infectious Disease"/>
            <person name="Wu L."/>
            <person name="Ma J."/>
        </authorList>
    </citation>
    <scope>NUCLEOTIDE SEQUENCE [LARGE SCALE GENOMIC DNA]</scope>
    <source>
        <strain evidence="2">CECT 8482</strain>
    </source>
</reference>
<accession>A0ABT8D603</accession>
<dbReference type="Proteomes" id="UP001243846">
    <property type="component" value="Unassembled WGS sequence"/>
</dbReference>
<sequence>MMTMTIAVSADVAARAKDERDLSVLRLACRGEKYPDIGRVFGKGGTFAQVLVGRIRDADLRESGEAAGTVIAAYPMKRAHHG</sequence>
<gene>
    <name evidence="1" type="ORF">QWZ10_11005</name>
</gene>
<comment type="caution">
    <text evidence="1">The sequence shown here is derived from an EMBL/GenBank/DDBJ whole genome shotgun (WGS) entry which is preliminary data.</text>
</comment>
<evidence type="ECO:0000313" key="1">
    <source>
        <dbReference type="EMBL" id="MDN3712190.1"/>
    </source>
</evidence>
<evidence type="ECO:0000313" key="2">
    <source>
        <dbReference type="Proteomes" id="UP001243846"/>
    </source>
</evidence>
<protein>
    <submittedName>
        <fullName evidence="1">Uncharacterized protein</fullName>
    </submittedName>
</protein>
<name>A0ABT8D603_9RHOB</name>
<keyword evidence="2" id="KW-1185">Reference proteome</keyword>
<proteinExistence type="predicted"/>